<dbReference type="EMBL" id="JAYGIE010000079">
    <property type="protein sequence ID" value="MEA5478847.1"/>
    <property type="molecule type" value="Genomic_DNA"/>
</dbReference>
<dbReference type="InterPro" id="IPR029464">
    <property type="entry name" value="HSDR_N"/>
</dbReference>
<dbReference type="Proteomes" id="UP001301388">
    <property type="component" value="Unassembled WGS sequence"/>
</dbReference>
<dbReference type="Pfam" id="PF13588">
    <property type="entry name" value="HSDR_N_2"/>
    <property type="match status" value="1"/>
</dbReference>
<dbReference type="RefSeq" id="WP_323262241.1">
    <property type="nucleotide sequence ID" value="NZ_JAYGIE010000079.1"/>
</dbReference>
<feature type="compositionally biased region" description="Polar residues" evidence="1">
    <location>
        <begin position="369"/>
        <end position="382"/>
    </location>
</feature>
<keyword evidence="3" id="KW-0540">Nuclease</keyword>
<evidence type="ECO:0000256" key="1">
    <source>
        <dbReference type="SAM" id="MobiDB-lite"/>
    </source>
</evidence>
<dbReference type="GO" id="GO:0004519">
    <property type="term" value="F:endonuclease activity"/>
    <property type="evidence" value="ECO:0007669"/>
    <property type="project" value="UniProtKB-KW"/>
</dbReference>
<feature type="region of interest" description="Disordered" evidence="1">
    <location>
        <begin position="369"/>
        <end position="388"/>
    </location>
</feature>
<evidence type="ECO:0000313" key="3">
    <source>
        <dbReference type="EMBL" id="MEA5478847.1"/>
    </source>
</evidence>
<proteinExistence type="predicted"/>
<reference evidence="3 4" key="1">
    <citation type="submission" date="2023-12" db="EMBL/GenBank/DDBJ databases">
        <title>Baltic Sea Cyanobacteria.</title>
        <authorList>
            <person name="Delbaje E."/>
            <person name="Fewer D.P."/>
            <person name="Shishido T.K."/>
        </authorList>
    </citation>
    <scope>NUCLEOTIDE SEQUENCE [LARGE SCALE GENOMIC DNA]</scope>
    <source>
        <strain evidence="3 4">UHCC 0370</strain>
    </source>
</reference>
<gene>
    <name evidence="3" type="ORF">VB774_14565</name>
</gene>
<keyword evidence="3" id="KW-0255">Endonuclease</keyword>
<name>A0ABU5TKR8_9CYAN</name>
<keyword evidence="4" id="KW-1185">Reference proteome</keyword>
<accession>A0ABU5TKR8</accession>
<feature type="domain" description="Type I restriction enzyme R protein N-terminal" evidence="2">
    <location>
        <begin position="153"/>
        <end position="244"/>
    </location>
</feature>
<evidence type="ECO:0000313" key="4">
    <source>
        <dbReference type="Proteomes" id="UP001301388"/>
    </source>
</evidence>
<comment type="caution">
    <text evidence="3">The sequence shown here is derived from an EMBL/GenBank/DDBJ whole genome shotgun (WGS) entry which is preliminary data.</text>
</comment>
<sequence>MSQATPPDSAIQNELKLVYSNLNRVLQPKGVTIKLMNPKGDVYPILLEAAEAPEQKAFFPIVQQEISKLNLSLLNKFAIYGRKLNTQAAAWNMSLQIDNPKQEPESKPPAPASSYSGKVPLEFFEQIRTVSEKVIRLKDSEMLKNNEQATKSALIVPLIQTLGYDTSDPMEVYPEFGADAPDVKGQKVDYAILRDEKPIILIECKSIGENLNKPHNIAQLFLYFNATHARFGLLTNGVIYKFFTDIEKVNIMDSKPFFEFNMLEHQEGDIAELRKFSKSIFQPNDLKDNASDLKYTNEIKKIIAEQFAEPSPEFIKFFLGYGTPEPLYDGVKTQAVVNKFSDIVKRSLNQFLNEWVKDKFQSVIEDSNPSNFVNPPENSNFESDPVESKSSEIETTQEELEAFYIVKSILSEVADLSKISYTDTVNYFNILFDKKTTKCICRLWLNNQKKYISFYPHQASRKEISSIDDIFKYSKNIKEAFGLLPK</sequence>
<protein>
    <submittedName>
        <fullName evidence="3">Type I restriction endonuclease</fullName>
    </submittedName>
</protein>
<organism evidence="3 4">
    <name type="scientific">Pseudanabaena galeata UHCC 0370</name>
    <dbReference type="NCBI Taxonomy" id="3110310"/>
    <lineage>
        <taxon>Bacteria</taxon>
        <taxon>Bacillati</taxon>
        <taxon>Cyanobacteriota</taxon>
        <taxon>Cyanophyceae</taxon>
        <taxon>Pseudanabaenales</taxon>
        <taxon>Pseudanabaenaceae</taxon>
        <taxon>Pseudanabaena</taxon>
    </lineage>
</organism>
<keyword evidence="3" id="KW-0378">Hydrolase</keyword>
<evidence type="ECO:0000259" key="2">
    <source>
        <dbReference type="Pfam" id="PF13588"/>
    </source>
</evidence>